<dbReference type="Proteomes" id="UP000228945">
    <property type="component" value="Chromosome"/>
</dbReference>
<dbReference type="KEGG" id="cmb:CSW64_05710"/>
<feature type="region of interest" description="Disordered" evidence="1">
    <location>
        <begin position="19"/>
        <end position="38"/>
    </location>
</feature>
<dbReference type="OrthoDB" id="5459937at2"/>
<feature type="domain" description="N-acetyltransferase" evidence="2">
    <location>
        <begin position="106"/>
        <end position="269"/>
    </location>
</feature>
<dbReference type="InterPro" id="IPR000182">
    <property type="entry name" value="GNAT_dom"/>
</dbReference>
<dbReference type="CDD" id="cd04301">
    <property type="entry name" value="NAT_SF"/>
    <property type="match status" value="1"/>
</dbReference>
<dbReference type="GO" id="GO:0016747">
    <property type="term" value="F:acyltransferase activity, transferring groups other than amino-acyl groups"/>
    <property type="evidence" value="ECO:0007669"/>
    <property type="project" value="InterPro"/>
</dbReference>
<dbReference type="EMBL" id="CP024201">
    <property type="protein sequence ID" value="ATQ41941.1"/>
    <property type="molecule type" value="Genomic_DNA"/>
</dbReference>
<reference evidence="3 4" key="1">
    <citation type="submission" date="2017-10" db="EMBL/GenBank/DDBJ databases">
        <title>Genome sequence of Caulobacter mirabilis FWC38.</title>
        <authorList>
            <person name="Fiebig A."/>
            <person name="Crosson S."/>
        </authorList>
    </citation>
    <scope>NUCLEOTIDE SEQUENCE [LARGE SCALE GENOMIC DNA]</scope>
    <source>
        <strain evidence="3 4">FWC 38</strain>
    </source>
</reference>
<protein>
    <recommendedName>
        <fullName evidence="2">N-acetyltransferase domain-containing protein</fullName>
    </recommendedName>
</protein>
<dbReference type="Gene3D" id="3.40.630.30">
    <property type="match status" value="1"/>
</dbReference>
<evidence type="ECO:0000256" key="1">
    <source>
        <dbReference type="SAM" id="MobiDB-lite"/>
    </source>
</evidence>
<accession>A0A2D2AVE5</accession>
<dbReference type="PROSITE" id="PS51186">
    <property type="entry name" value="GNAT"/>
    <property type="match status" value="1"/>
</dbReference>
<name>A0A2D2AVE5_9CAUL</name>
<proteinExistence type="predicted"/>
<dbReference type="InterPro" id="IPR016181">
    <property type="entry name" value="Acyl_CoA_acyltransferase"/>
</dbReference>
<dbReference type="PANTHER" id="PTHR43072">
    <property type="entry name" value="N-ACETYLTRANSFERASE"/>
    <property type="match status" value="1"/>
</dbReference>
<dbReference type="PANTHER" id="PTHR43072:SF8">
    <property type="entry name" value="ACYLTRANSFERASE FABY-RELATED"/>
    <property type="match status" value="1"/>
</dbReference>
<dbReference type="AlphaFoldDB" id="A0A2D2AVE5"/>
<dbReference type="SUPFAM" id="SSF55729">
    <property type="entry name" value="Acyl-CoA N-acyltransferases (Nat)"/>
    <property type="match status" value="1"/>
</dbReference>
<evidence type="ECO:0000313" key="3">
    <source>
        <dbReference type="EMBL" id="ATQ41941.1"/>
    </source>
</evidence>
<dbReference type="Pfam" id="PF13420">
    <property type="entry name" value="Acetyltransf_4"/>
    <property type="match status" value="1"/>
</dbReference>
<evidence type="ECO:0000313" key="4">
    <source>
        <dbReference type="Proteomes" id="UP000228945"/>
    </source>
</evidence>
<organism evidence="3 4">
    <name type="scientific">Caulobacter mirabilis</name>
    <dbReference type="NCBI Taxonomy" id="69666"/>
    <lineage>
        <taxon>Bacteria</taxon>
        <taxon>Pseudomonadati</taxon>
        <taxon>Pseudomonadota</taxon>
        <taxon>Alphaproteobacteria</taxon>
        <taxon>Caulobacterales</taxon>
        <taxon>Caulobacteraceae</taxon>
        <taxon>Caulobacter</taxon>
    </lineage>
</organism>
<keyword evidence="4" id="KW-1185">Reference proteome</keyword>
<sequence length="286" mass="30542">MGQSDRGSRGLRLHVQLQPLRPDRRQTLPGHPGHRRPQRSARHLLGAGEVGGQAAACLDQRQPGPAEDQYGSRPWRRLRSVRFPEGDRPRLCLRCLGGGEGLEDGVIIRAATQDDAPALAAIYGDACLNGVGTFEEVPPGPAEMAQRLAAVQARGLPYVVAEIDGAVVGLAYAAPFRLRAAYRYLVEDSVYVAPDAKGLGVGRAVLARVIDDCEALGLRQMMAVIGGSDNAGSIGLHTAMGFRRQGVMEAVGYKFGRWMDIVLMQRPLNAGADAPPDAPGLELRGV</sequence>
<gene>
    <name evidence="3" type="ORF">CSW64_05710</name>
</gene>
<evidence type="ECO:0000259" key="2">
    <source>
        <dbReference type="PROSITE" id="PS51186"/>
    </source>
</evidence>